<evidence type="ECO:0000256" key="3">
    <source>
        <dbReference type="SAM" id="SignalP"/>
    </source>
</evidence>
<evidence type="ECO:0008006" key="6">
    <source>
        <dbReference type="Google" id="ProtNLM"/>
    </source>
</evidence>
<dbReference type="AlphaFoldDB" id="A0A6G4WSM9"/>
<gene>
    <name evidence="4" type="ORF">G5C65_04120</name>
</gene>
<keyword evidence="2" id="KW-1133">Transmembrane helix</keyword>
<reference evidence="4 5" key="1">
    <citation type="submission" date="2020-02" db="EMBL/GenBank/DDBJ databases">
        <title>Whole-genome analyses of novel actinobacteria.</title>
        <authorList>
            <person name="Sahin N."/>
            <person name="Tatar D."/>
        </authorList>
    </citation>
    <scope>NUCLEOTIDE SEQUENCE [LARGE SCALE GENOMIC DNA]</scope>
    <source>
        <strain evidence="4 5">SB3404</strain>
    </source>
</reference>
<feature type="transmembrane region" description="Helical" evidence="2">
    <location>
        <begin position="40"/>
        <end position="56"/>
    </location>
</feature>
<feature type="transmembrane region" description="Helical" evidence="2">
    <location>
        <begin position="174"/>
        <end position="198"/>
    </location>
</feature>
<name>A0A6G4WSM9_9ACTN</name>
<protein>
    <recommendedName>
        <fullName evidence="6">Integral membrane protein</fullName>
    </recommendedName>
</protein>
<organism evidence="4 5">
    <name type="scientific">Streptomyces boncukensis</name>
    <dbReference type="NCBI Taxonomy" id="2711219"/>
    <lineage>
        <taxon>Bacteria</taxon>
        <taxon>Bacillati</taxon>
        <taxon>Actinomycetota</taxon>
        <taxon>Actinomycetes</taxon>
        <taxon>Kitasatosporales</taxon>
        <taxon>Streptomycetaceae</taxon>
        <taxon>Streptomyces</taxon>
    </lineage>
</organism>
<comment type="caution">
    <text evidence="4">The sequence shown here is derived from an EMBL/GenBank/DDBJ whole genome shotgun (WGS) entry which is preliminary data.</text>
</comment>
<feature type="chain" id="PRO_5026255856" description="Integral membrane protein" evidence="3">
    <location>
        <begin position="31"/>
        <end position="291"/>
    </location>
</feature>
<dbReference type="Proteomes" id="UP000477722">
    <property type="component" value="Unassembled WGS sequence"/>
</dbReference>
<keyword evidence="5" id="KW-1185">Reference proteome</keyword>
<keyword evidence="3" id="KW-0732">Signal</keyword>
<keyword evidence="2" id="KW-0812">Transmembrane</keyword>
<evidence type="ECO:0000313" key="5">
    <source>
        <dbReference type="Proteomes" id="UP000477722"/>
    </source>
</evidence>
<evidence type="ECO:0000313" key="4">
    <source>
        <dbReference type="EMBL" id="NGO67554.1"/>
    </source>
</evidence>
<evidence type="ECO:0000256" key="1">
    <source>
        <dbReference type="SAM" id="MobiDB-lite"/>
    </source>
</evidence>
<evidence type="ECO:0000256" key="2">
    <source>
        <dbReference type="SAM" id="Phobius"/>
    </source>
</evidence>
<keyword evidence="2" id="KW-0472">Membrane</keyword>
<dbReference type="EMBL" id="JAAKZZ010000022">
    <property type="protein sequence ID" value="NGO67554.1"/>
    <property type="molecule type" value="Genomic_DNA"/>
</dbReference>
<proteinExistence type="predicted"/>
<accession>A0A6G4WSM9</accession>
<feature type="signal peptide" evidence="3">
    <location>
        <begin position="1"/>
        <end position="30"/>
    </location>
</feature>
<feature type="region of interest" description="Disordered" evidence="1">
    <location>
        <begin position="257"/>
        <end position="291"/>
    </location>
</feature>
<sequence>MTASADLRLLRAAVFAAVCVALSAAGHAVAAGTSVPAVSLALGFAAVLAVAYPLAGRERSLPGIAAVLAGAQFALHTLFACAQQFVAPGARPHGGSGGVQALAQSLLCHNGAEPLSDAQAHRVVSQAGLSAGDAVRQGAEGAVGQGGHAPWGAASAAPGFPDSPLDCLRDAARAALGLLDAPMLIGHLLAALVLGWLLRRGEAALWRLIRLSAELAVGAGADAGDMVAARALRAALAYVRALHAGLRPHAPVRVRFGRARDESAPPSPTLRHSVCRRGPPTTGADSLTLAA</sequence>
<dbReference type="RefSeq" id="WP_165297212.1">
    <property type="nucleotide sequence ID" value="NZ_JAAKZZ010000022.1"/>
</dbReference>